<proteinExistence type="predicted"/>
<name>E3MU69_CAERE</name>
<organism evidence="4">
    <name type="scientific">Caenorhabditis remanei</name>
    <name type="common">Caenorhabditis vulgaris</name>
    <dbReference type="NCBI Taxonomy" id="31234"/>
    <lineage>
        <taxon>Eukaryota</taxon>
        <taxon>Metazoa</taxon>
        <taxon>Ecdysozoa</taxon>
        <taxon>Nematoda</taxon>
        <taxon>Chromadorea</taxon>
        <taxon>Rhabditida</taxon>
        <taxon>Rhabditina</taxon>
        <taxon>Rhabditomorpha</taxon>
        <taxon>Rhabditoidea</taxon>
        <taxon>Rhabditidae</taxon>
        <taxon>Peloderinae</taxon>
        <taxon>Caenorhabditis</taxon>
    </lineage>
</organism>
<sequence>MSKYLKSPDNMLTPTSLESIAHSYILNELRSSINKNIFSEEYYLESSMEENGKELLQQMLDNSNYKLRMYGSAEELAQNLKIYHNFPKSYRFFKTEFEPYTTTTTLYRSLKNEEYICKSDLFPILQNMALNVFPAADSYEVFSSILGLLFNEQNKLPHRMEFIKFDQKVFDEIEMEMREASQLCVISDAELAVLGAQLEAGNFDSLFAKFEKVHMKENLSKKDSDGIHEYLKEYYSELKESDLNPAQYLVVFLVTTAAMICLNKIIHVKRPEMFHPNSINNSPMIVRLFEEGDQKFVMESELAIAMWPKKASEIFAKKGEVGFHEYTTITLDEAIRKGAGRVEFIRYPIKRTKHRAVPIEGPDPEDPNDWCILAVDAFFESMKSIITGVEIFQKNPILSAKAFDCIAPVFSALEELFKPEVKSPYFVKIECVNDMLTIIQKNMNLFPNKDVRNANKEGFTAQNLKNELTYLGLTVIFPDIQEYAEDVYQGIDKAKKERYLRTCDLCDAVESCQLICILHRIPNLKKFLHNQKGCGRVFGYKCEHCDEEKDVQKTSNIQNSLKSLKIESSSPSMLNKYAQPALPAPKDCDKCLQSSKVLTETQNELKISQDQLKEMQQKITNTEKELSDLNKEHEKIVESEAKKTEELTEMKEELSKGKEQIQEKEEEILKASKENEGLQKTILKLTAENESNERTIQKLLDRITNSSTNNQKNNRINEKTIEESTPTASVTSKNAPLVIDCLICSSQIKAGQEVIRCPLCKRRFHSNVIFSLFSINFPSFSLFSCPDNVLFSNIVYSHVNAYILPALRPFLHRSESNWPTKLVYDDGEEVIQRMLVKSNNKLRMYGSVKELAENIKIFRNFTESFRFFDDDTYPFNASPIIYESLKGEKYICKPDIYTIIQNIALNVFPQKSSVFFEMLAKFLKFEVGKNNGPVEFVKFDQNFFDEIENEMRECQRESDLRTVIF</sequence>
<dbReference type="Gene3D" id="1.10.287.1490">
    <property type="match status" value="1"/>
</dbReference>
<dbReference type="EMBL" id="DS268478">
    <property type="protein sequence ID" value="EFP09002.1"/>
    <property type="molecule type" value="Genomic_DNA"/>
</dbReference>
<feature type="domain" description="DUF7809" evidence="2">
    <location>
        <begin position="890"/>
        <end position="957"/>
    </location>
</feature>
<accession>E3MU69</accession>
<dbReference type="InParanoid" id="E3MU69"/>
<dbReference type="Pfam" id="PF25100">
    <property type="entry name" value="DUF7809"/>
    <property type="match status" value="2"/>
</dbReference>
<dbReference type="HOGENOM" id="CLU_007994_0_0_1"/>
<evidence type="ECO:0000313" key="3">
    <source>
        <dbReference type="EMBL" id="EFP09002.1"/>
    </source>
</evidence>
<reference evidence="3" key="1">
    <citation type="submission" date="2007-07" db="EMBL/GenBank/DDBJ databases">
        <title>PCAP assembly of the Caenorhabditis remanei genome.</title>
        <authorList>
            <consortium name="The Caenorhabditis remanei Sequencing Consortium"/>
            <person name="Wilson R.K."/>
        </authorList>
    </citation>
    <scope>NUCLEOTIDE SEQUENCE [LARGE SCALE GENOMIC DNA]</scope>
    <source>
        <strain evidence="3">PB4641</strain>
    </source>
</reference>
<gene>
    <name evidence="3" type="ORF">CRE_22523</name>
</gene>
<keyword evidence="4" id="KW-1185">Reference proteome</keyword>
<dbReference type="AlphaFoldDB" id="E3MU69"/>
<evidence type="ECO:0000259" key="2">
    <source>
        <dbReference type="Pfam" id="PF25100"/>
    </source>
</evidence>
<dbReference type="eggNOG" id="KOG0800">
    <property type="taxonomic scope" value="Eukaryota"/>
</dbReference>
<keyword evidence="1" id="KW-0175">Coiled coil</keyword>
<dbReference type="PANTHER" id="PTHR21447">
    <property type="entry name" value="RING-TYPE DOMAIN-CONTAINING PROTEIN-RELATED"/>
    <property type="match status" value="1"/>
</dbReference>
<dbReference type="GO" id="GO:0045121">
    <property type="term" value="C:membrane raft"/>
    <property type="evidence" value="ECO:0007669"/>
    <property type="project" value="TreeGrafter"/>
</dbReference>
<dbReference type="STRING" id="31234.E3MU69"/>
<dbReference type="PANTHER" id="PTHR21447:SF13">
    <property type="entry name" value="RING-TYPE DOMAIN-CONTAINING PROTEIN"/>
    <property type="match status" value="1"/>
</dbReference>
<feature type="domain" description="DUF7809" evidence="2">
    <location>
        <begin position="115"/>
        <end position="277"/>
    </location>
</feature>
<dbReference type="OrthoDB" id="5900040at2759"/>
<dbReference type="GO" id="GO:0045087">
    <property type="term" value="P:innate immune response"/>
    <property type="evidence" value="ECO:0007669"/>
    <property type="project" value="TreeGrafter"/>
</dbReference>
<feature type="coiled-coil region" evidence="1">
    <location>
        <begin position="598"/>
        <end position="702"/>
    </location>
</feature>
<dbReference type="InterPro" id="IPR056711">
    <property type="entry name" value="DUF7809"/>
</dbReference>
<evidence type="ECO:0000256" key="1">
    <source>
        <dbReference type="SAM" id="Coils"/>
    </source>
</evidence>
<protein>
    <recommendedName>
        <fullName evidence="2">DUF7809 domain-containing protein</fullName>
    </recommendedName>
</protein>
<evidence type="ECO:0000313" key="4">
    <source>
        <dbReference type="Proteomes" id="UP000008281"/>
    </source>
</evidence>
<dbReference type="Proteomes" id="UP000008281">
    <property type="component" value="Unassembled WGS sequence"/>
</dbReference>
<dbReference type="OMA" id="KLATHAY"/>